<dbReference type="AlphaFoldDB" id="C7LZK9"/>
<dbReference type="NCBIfam" id="TIGR03544">
    <property type="entry name" value="DivI1A_domain"/>
    <property type="match status" value="1"/>
</dbReference>
<accession>C7LZK9</accession>
<keyword evidence="7" id="KW-0131">Cell cycle</keyword>
<protein>
    <recommendedName>
        <fullName evidence="3">Cell wall synthesis protein Wag31</fullName>
    </recommendedName>
    <alternativeName>
        <fullName evidence="8">Antigen 84</fullName>
    </alternativeName>
</protein>
<dbReference type="RefSeq" id="WP_015798653.1">
    <property type="nucleotide sequence ID" value="NC_013124.1"/>
</dbReference>
<keyword evidence="4" id="KW-0963">Cytoplasm</keyword>
<dbReference type="GO" id="GO:0051301">
    <property type="term" value="P:cell division"/>
    <property type="evidence" value="ECO:0007669"/>
    <property type="project" value="UniProtKB-KW"/>
</dbReference>
<dbReference type="OrthoDB" id="5198800at2"/>
<keyword evidence="5" id="KW-0132">Cell division</keyword>
<comment type="similarity">
    <text evidence="2">Belongs to the DivIVA family.</text>
</comment>
<dbReference type="KEGG" id="afo:Afer_1236"/>
<dbReference type="eggNOG" id="COG3599">
    <property type="taxonomic scope" value="Bacteria"/>
</dbReference>
<evidence type="ECO:0000256" key="7">
    <source>
        <dbReference type="ARBA" id="ARBA00023306"/>
    </source>
</evidence>
<dbReference type="STRING" id="525909.Afer_1236"/>
<dbReference type="InterPro" id="IPR019933">
    <property type="entry name" value="DivIVA_domain"/>
</dbReference>
<dbReference type="Gene3D" id="6.10.250.660">
    <property type="match status" value="1"/>
</dbReference>
<evidence type="ECO:0000256" key="3">
    <source>
        <dbReference type="ARBA" id="ARBA00018787"/>
    </source>
</evidence>
<evidence type="ECO:0000256" key="9">
    <source>
        <dbReference type="SAM" id="Coils"/>
    </source>
</evidence>
<evidence type="ECO:0000256" key="10">
    <source>
        <dbReference type="SAM" id="MobiDB-lite"/>
    </source>
</evidence>
<dbReference type="InterPro" id="IPR007793">
    <property type="entry name" value="DivIVA_fam"/>
</dbReference>
<keyword evidence="12" id="KW-1185">Reference proteome</keyword>
<evidence type="ECO:0000256" key="2">
    <source>
        <dbReference type="ARBA" id="ARBA00009008"/>
    </source>
</evidence>
<gene>
    <name evidence="11" type="ordered locus">Afer_1236</name>
</gene>
<name>C7LZK9_ACIFD</name>
<comment type="subcellular location">
    <subcellularLocation>
        <location evidence="1">Cytoplasm</location>
    </subcellularLocation>
</comment>
<evidence type="ECO:0000313" key="11">
    <source>
        <dbReference type="EMBL" id="ACU54167.1"/>
    </source>
</evidence>
<evidence type="ECO:0000256" key="6">
    <source>
        <dbReference type="ARBA" id="ARBA00023054"/>
    </source>
</evidence>
<evidence type="ECO:0000256" key="1">
    <source>
        <dbReference type="ARBA" id="ARBA00004496"/>
    </source>
</evidence>
<evidence type="ECO:0000256" key="8">
    <source>
        <dbReference type="ARBA" id="ARBA00031737"/>
    </source>
</evidence>
<evidence type="ECO:0000256" key="5">
    <source>
        <dbReference type="ARBA" id="ARBA00022618"/>
    </source>
</evidence>
<feature type="coiled-coil region" evidence="9">
    <location>
        <begin position="32"/>
        <end position="135"/>
    </location>
</feature>
<dbReference type="Pfam" id="PF05103">
    <property type="entry name" value="DivIVA"/>
    <property type="match status" value="1"/>
</dbReference>
<dbReference type="PANTHER" id="PTHR35794:SF2">
    <property type="entry name" value="CELL DIVISION PROTEIN DIVIVA"/>
    <property type="match status" value="1"/>
</dbReference>
<dbReference type="GO" id="GO:0005737">
    <property type="term" value="C:cytoplasm"/>
    <property type="evidence" value="ECO:0007669"/>
    <property type="project" value="UniProtKB-SubCell"/>
</dbReference>
<feature type="region of interest" description="Disordered" evidence="10">
    <location>
        <begin position="206"/>
        <end position="307"/>
    </location>
</feature>
<keyword evidence="6 9" id="KW-0175">Coiled coil</keyword>
<organism evidence="11 12">
    <name type="scientific">Acidimicrobium ferrooxidans (strain DSM 10331 / JCM 15462 / NBRC 103882 / ICP)</name>
    <dbReference type="NCBI Taxonomy" id="525909"/>
    <lineage>
        <taxon>Bacteria</taxon>
        <taxon>Bacillati</taxon>
        <taxon>Actinomycetota</taxon>
        <taxon>Acidimicrobiia</taxon>
        <taxon>Acidimicrobiales</taxon>
        <taxon>Acidimicrobiaceae</taxon>
        <taxon>Acidimicrobium</taxon>
    </lineage>
</organism>
<dbReference type="PANTHER" id="PTHR35794">
    <property type="entry name" value="CELL DIVISION PROTEIN DIVIVA"/>
    <property type="match status" value="1"/>
</dbReference>
<sequence length="307" mass="32773">MDEHVVNPRAIREVEFRERMRGYHQDDVDAFLERVAEGVEVLERELADARRRIRELEARLALADEQRSQESAAGVEVDLDPDSVIGRTLRLAQETAQTLRRDAEAEAEALRREAATQAARVVDEAKARAAALEEEFRSRFEREAAEVRARSDRLAASLAGVIERLQAEGGRIEGSLRELARHARSVVDDLVADGSLLAKDAAGLAAEAAEAAGGARSGGSAGEPDVDSPEDGPKDTGAEVAPDEAGAATADRPTGHEAGAGAEQTTRDDGLSMLEDLFGEGASSKPAATESPRSATTVELPEFGRED</sequence>
<evidence type="ECO:0000256" key="4">
    <source>
        <dbReference type="ARBA" id="ARBA00022490"/>
    </source>
</evidence>
<reference evidence="11 12" key="1">
    <citation type="journal article" date="2009" name="Stand. Genomic Sci.">
        <title>Complete genome sequence of Acidimicrobium ferrooxidans type strain (ICP).</title>
        <authorList>
            <person name="Clum A."/>
            <person name="Nolan M."/>
            <person name="Lang E."/>
            <person name="Glavina Del Rio T."/>
            <person name="Tice H."/>
            <person name="Copeland A."/>
            <person name="Cheng J.F."/>
            <person name="Lucas S."/>
            <person name="Chen F."/>
            <person name="Bruce D."/>
            <person name="Goodwin L."/>
            <person name="Pitluck S."/>
            <person name="Ivanova N."/>
            <person name="Mavrommatis K."/>
            <person name="Mikhailova N."/>
            <person name="Pati A."/>
            <person name="Chen A."/>
            <person name="Palaniappan K."/>
            <person name="Goker M."/>
            <person name="Spring S."/>
            <person name="Land M."/>
            <person name="Hauser L."/>
            <person name="Chang Y.J."/>
            <person name="Jeffries C.C."/>
            <person name="Chain P."/>
            <person name="Bristow J."/>
            <person name="Eisen J.A."/>
            <person name="Markowitz V."/>
            <person name="Hugenholtz P."/>
            <person name="Kyrpides N.C."/>
            <person name="Klenk H.P."/>
            <person name="Lapidus A."/>
        </authorList>
    </citation>
    <scope>NUCLEOTIDE SEQUENCE [LARGE SCALE GENOMIC DNA]</scope>
    <source>
        <strain evidence="12">DSM 10331 / JCM 15462 / NBRC 103882 / ICP</strain>
    </source>
</reference>
<proteinExistence type="inferred from homology"/>
<evidence type="ECO:0000313" key="12">
    <source>
        <dbReference type="Proteomes" id="UP000000771"/>
    </source>
</evidence>
<dbReference type="Proteomes" id="UP000000771">
    <property type="component" value="Chromosome"/>
</dbReference>
<dbReference type="HOGENOM" id="CLU_904974_0_0_11"/>
<dbReference type="EMBL" id="CP001631">
    <property type="protein sequence ID" value="ACU54167.1"/>
    <property type="molecule type" value="Genomic_DNA"/>
</dbReference>